<evidence type="ECO:0000313" key="3">
    <source>
        <dbReference type="Proteomes" id="UP000010408"/>
    </source>
</evidence>
<dbReference type="SUPFAM" id="SSF55729">
    <property type="entry name" value="Acyl-CoA N-acyltransferases (Nat)"/>
    <property type="match status" value="2"/>
</dbReference>
<dbReference type="eggNOG" id="COG4866">
    <property type="taxonomic scope" value="Bacteria"/>
</dbReference>
<feature type="domain" description="Phosphatidylglycerol lysyltransferase C-terminal" evidence="1">
    <location>
        <begin position="30"/>
        <end position="297"/>
    </location>
</feature>
<organism evidence="2 3">
    <name type="scientific">Porphyromonas catoniae F0037</name>
    <dbReference type="NCBI Taxonomy" id="1127696"/>
    <lineage>
        <taxon>Bacteria</taxon>
        <taxon>Pseudomonadati</taxon>
        <taxon>Bacteroidota</taxon>
        <taxon>Bacteroidia</taxon>
        <taxon>Bacteroidales</taxon>
        <taxon>Porphyromonadaceae</taxon>
        <taxon>Porphyromonas</taxon>
    </lineage>
</organism>
<reference evidence="2 3" key="1">
    <citation type="submission" date="2012-05" db="EMBL/GenBank/DDBJ databases">
        <authorList>
            <person name="Weinstock G."/>
            <person name="Sodergren E."/>
            <person name="Lobos E.A."/>
            <person name="Fulton L."/>
            <person name="Fulton R."/>
            <person name="Courtney L."/>
            <person name="Fronick C."/>
            <person name="O'Laughlin M."/>
            <person name="Godfrey J."/>
            <person name="Wilson R.M."/>
            <person name="Miner T."/>
            <person name="Farmer C."/>
            <person name="Delehaunty K."/>
            <person name="Cordes M."/>
            <person name="Minx P."/>
            <person name="Tomlinson C."/>
            <person name="Chen J."/>
            <person name="Wollam A."/>
            <person name="Pepin K.H."/>
            <person name="Bhonagiri V."/>
            <person name="Zhang X."/>
            <person name="Suruliraj S."/>
            <person name="Warren W."/>
            <person name="Mitreva M."/>
            <person name="Mardis E.R."/>
            <person name="Wilson R.K."/>
        </authorList>
    </citation>
    <scope>NUCLEOTIDE SEQUENCE [LARGE SCALE GENOMIC DNA]</scope>
    <source>
        <strain evidence="2 3">F0037</strain>
    </source>
</reference>
<dbReference type="Proteomes" id="UP000010408">
    <property type="component" value="Unassembled WGS sequence"/>
</dbReference>
<accession>L1NB15</accession>
<dbReference type="HOGENOM" id="CLU_058411_0_0_10"/>
<dbReference type="InterPro" id="IPR024320">
    <property type="entry name" value="LPG_synthase_C"/>
</dbReference>
<proteinExistence type="predicted"/>
<sequence>MMNDLLFRPITPEAREEITSFTLHSYGQICDLAFANLYGWAVKYETSYCISDETLFIRFTSPQRAHPAYLVPILREEGCVSQAILRLKETAEAGSYPLVLMGVTPLCRERLETFCPHAFTFLESEGNADYIYLREKLVTLSGKALQSKRNHVNKFEKSYDYTFEPITGENAMECMALERTWLREHGSEADGEDKEEEVIHRLLTHFEELQLSGGILRVEGKIVAFTIGSPINETTFGVHIEKARRDYDGAFTMINKLFAATIPEQYTYVNREEDLGIEGLRQAKLSYKPEIILPKIAAILRHECNE</sequence>
<dbReference type="PANTHER" id="PTHR41373:SF1">
    <property type="entry name" value="PHOSPHATIDYLGLYCEROL LYSYLTRANSFERASE C-TERMINAL DOMAIN-CONTAINING PROTEIN"/>
    <property type="match status" value="1"/>
</dbReference>
<evidence type="ECO:0000259" key="1">
    <source>
        <dbReference type="Pfam" id="PF09924"/>
    </source>
</evidence>
<dbReference type="STRING" id="1127696.HMPREF9134_01448"/>
<name>L1NB15_9PORP</name>
<dbReference type="AlphaFoldDB" id="L1NB15"/>
<gene>
    <name evidence="2" type="ORF">HMPREF9134_01448</name>
</gene>
<dbReference type="Gene3D" id="3.40.630.30">
    <property type="match status" value="1"/>
</dbReference>
<dbReference type="PATRIC" id="fig|1127696.3.peg.1309"/>
<protein>
    <recommendedName>
        <fullName evidence="1">Phosphatidylglycerol lysyltransferase C-terminal domain-containing protein</fullName>
    </recommendedName>
</protein>
<dbReference type="InterPro" id="IPR016732">
    <property type="entry name" value="UCP018688"/>
</dbReference>
<dbReference type="PANTHER" id="PTHR41373">
    <property type="entry name" value="DUF2156 DOMAIN-CONTAINING PROTEIN"/>
    <property type="match status" value="1"/>
</dbReference>
<dbReference type="Pfam" id="PF09924">
    <property type="entry name" value="LPG_synthase_C"/>
    <property type="match status" value="1"/>
</dbReference>
<comment type="caution">
    <text evidence="2">The sequence shown here is derived from an EMBL/GenBank/DDBJ whole genome shotgun (WGS) entry which is preliminary data.</text>
</comment>
<evidence type="ECO:0000313" key="2">
    <source>
        <dbReference type="EMBL" id="EKY00709.1"/>
    </source>
</evidence>
<dbReference type="EMBL" id="AMEQ01000037">
    <property type="protein sequence ID" value="EKY00709.1"/>
    <property type="molecule type" value="Genomic_DNA"/>
</dbReference>
<dbReference type="InterPro" id="IPR016181">
    <property type="entry name" value="Acyl_CoA_acyltransferase"/>
</dbReference>
<dbReference type="RefSeq" id="WP_005467544.1">
    <property type="nucleotide sequence ID" value="NZ_KB291032.1"/>
</dbReference>
<dbReference type="PIRSF" id="PIRSF018688">
    <property type="entry name" value="UCP018688"/>
    <property type="match status" value="1"/>
</dbReference>